<gene>
    <name evidence="1" type="ORF">EV191_12710</name>
</gene>
<proteinExistence type="predicted"/>
<dbReference type="AlphaFoldDB" id="A0A4R2PXZ7"/>
<comment type="caution">
    <text evidence="1">The sequence shown here is derived from an EMBL/GenBank/DDBJ whole genome shotgun (WGS) entry which is preliminary data.</text>
</comment>
<organism evidence="1 2">
    <name type="scientific">Tamaricihabitans halophyticus</name>
    <dbReference type="NCBI Taxonomy" id="1262583"/>
    <lineage>
        <taxon>Bacteria</taxon>
        <taxon>Bacillati</taxon>
        <taxon>Actinomycetota</taxon>
        <taxon>Actinomycetes</taxon>
        <taxon>Pseudonocardiales</taxon>
        <taxon>Pseudonocardiaceae</taxon>
        <taxon>Tamaricihabitans</taxon>
    </lineage>
</organism>
<reference evidence="1 2" key="1">
    <citation type="submission" date="2019-03" db="EMBL/GenBank/DDBJ databases">
        <title>Genomic Encyclopedia of Type Strains, Phase IV (KMG-IV): sequencing the most valuable type-strain genomes for metagenomic binning, comparative biology and taxonomic classification.</title>
        <authorList>
            <person name="Goeker M."/>
        </authorList>
    </citation>
    <scope>NUCLEOTIDE SEQUENCE [LARGE SCALE GENOMIC DNA]</scope>
    <source>
        <strain evidence="1 2">DSM 45765</strain>
    </source>
</reference>
<name>A0A4R2PXZ7_9PSEU</name>
<keyword evidence="2" id="KW-1185">Reference proteome</keyword>
<dbReference type="InterPro" id="IPR011990">
    <property type="entry name" value="TPR-like_helical_dom_sf"/>
</dbReference>
<evidence type="ECO:0000313" key="2">
    <source>
        <dbReference type="Proteomes" id="UP000294911"/>
    </source>
</evidence>
<dbReference type="EMBL" id="SLXQ01000027">
    <property type="protein sequence ID" value="TCP41112.1"/>
    <property type="molecule type" value="Genomic_DNA"/>
</dbReference>
<sequence length="430" mass="47212">MGPNCQLRARREATPSTVVPTGHMSREELAEAVNEYLWKTTGTRYDLDANSIARYERGKVRWPSRHYREGLREVLGVAADSEIGFWPTRRGKTKPLAQPNSAIGEMSTSVDLSVLAGTYVETPVPTRAGWTDVEHVRAATRVAAMSENRFGGVLSAESAAGQLRWAGRLIEAQATDQVRRAIFEAAGNLASVVAFSAFDFANYGAAERYFQFALWCSGQGESWPLRANTLAEMARMATYLGDLDHALSLIEFAQVRADRVSGTARAMLAVVHARLLALNGRYAEARIAVERADEQFAGRDVAEDPPWLCYYDEAEHQGSTGKALLPGAVETGDLDIAASRLRAAIRLHDQHYPRSRVFSLIRLASLTMSVGDPHEAVSIGRQALDGATRLRSKRIASELHGLARVSRRHSDITDVAELRQDLVASGTDRH</sequence>
<dbReference type="Gene3D" id="1.25.40.10">
    <property type="entry name" value="Tetratricopeptide repeat domain"/>
    <property type="match status" value="1"/>
</dbReference>
<dbReference type="SUPFAM" id="SSF48452">
    <property type="entry name" value="TPR-like"/>
    <property type="match status" value="1"/>
</dbReference>
<protein>
    <recommendedName>
        <fullName evidence="3">HTH cro/C1-type domain-containing protein</fullName>
    </recommendedName>
</protein>
<accession>A0A4R2PXZ7</accession>
<dbReference type="Proteomes" id="UP000294911">
    <property type="component" value="Unassembled WGS sequence"/>
</dbReference>
<evidence type="ECO:0000313" key="1">
    <source>
        <dbReference type="EMBL" id="TCP41112.1"/>
    </source>
</evidence>
<evidence type="ECO:0008006" key="3">
    <source>
        <dbReference type="Google" id="ProtNLM"/>
    </source>
</evidence>